<evidence type="ECO:0000256" key="3">
    <source>
        <dbReference type="ARBA" id="ARBA00023004"/>
    </source>
</evidence>
<feature type="signal peptide" evidence="5">
    <location>
        <begin position="1"/>
        <end position="23"/>
    </location>
</feature>
<organism evidence="7 8">
    <name type="scientific">Cohaesibacter celericrescens</name>
    <dbReference type="NCBI Taxonomy" id="2067669"/>
    <lineage>
        <taxon>Bacteria</taxon>
        <taxon>Pseudomonadati</taxon>
        <taxon>Pseudomonadota</taxon>
        <taxon>Alphaproteobacteria</taxon>
        <taxon>Hyphomicrobiales</taxon>
        <taxon>Cohaesibacteraceae</taxon>
    </lineage>
</organism>
<evidence type="ECO:0000256" key="5">
    <source>
        <dbReference type="SAM" id="SignalP"/>
    </source>
</evidence>
<dbReference type="PANTHER" id="PTHR30600">
    <property type="entry name" value="CYTOCHROME C PEROXIDASE-RELATED"/>
    <property type="match status" value="1"/>
</dbReference>
<evidence type="ECO:0000259" key="6">
    <source>
        <dbReference type="PROSITE" id="PS51007"/>
    </source>
</evidence>
<dbReference type="SUPFAM" id="SSF46626">
    <property type="entry name" value="Cytochrome c"/>
    <property type="match status" value="1"/>
</dbReference>
<evidence type="ECO:0000256" key="2">
    <source>
        <dbReference type="ARBA" id="ARBA00022723"/>
    </source>
</evidence>
<dbReference type="PANTHER" id="PTHR30600:SF4">
    <property type="entry name" value="CYTOCHROME C DOMAIN-CONTAINING PROTEIN"/>
    <property type="match status" value="1"/>
</dbReference>
<dbReference type="InterPro" id="IPR010538">
    <property type="entry name" value="DHOR"/>
</dbReference>
<feature type="domain" description="Cytochrome c" evidence="6">
    <location>
        <begin position="305"/>
        <end position="469"/>
    </location>
</feature>
<gene>
    <name evidence="7" type="ORF">C0081_18580</name>
</gene>
<dbReference type="GO" id="GO:0004130">
    <property type="term" value="F:cytochrome-c peroxidase activity"/>
    <property type="evidence" value="ECO:0007669"/>
    <property type="project" value="TreeGrafter"/>
</dbReference>
<protein>
    <recommendedName>
        <fullName evidence="6">Cytochrome c domain-containing protein</fullName>
    </recommendedName>
</protein>
<reference evidence="7 8" key="1">
    <citation type="submission" date="2018-01" db="EMBL/GenBank/DDBJ databases">
        <title>The draft genome sequence of Cohaesibacter sp. H1304.</title>
        <authorList>
            <person name="Wang N.-N."/>
            <person name="Du Z.-J."/>
        </authorList>
    </citation>
    <scope>NUCLEOTIDE SEQUENCE [LARGE SCALE GENOMIC DNA]</scope>
    <source>
        <strain evidence="7 8">H1304</strain>
    </source>
</reference>
<comment type="caution">
    <text evidence="7">The sequence shown here is derived from an EMBL/GenBank/DDBJ whole genome shotgun (WGS) entry which is preliminary data.</text>
</comment>
<keyword evidence="1 4" id="KW-0349">Heme</keyword>
<evidence type="ECO:0000313" key="8">
    <source>
        <dbReference type="Proteomes" id="UP000234881"/>
    </source>
</evidence>
<dbReference type="PROSITE" id="PS51007">
    <property type="entry name" value="CYTC"/>
    <property type="match status" value="1"/>
</dbReference>
<keyword evidence="8" id="KW-1185">Reference proteome</keyword>
<name>A0A2N5XMD0_9HYPH</name>
<evidence type="ECO:0000313" key="7">
    <source>
        <dbReference type="EMBL" id="PLW75652.1"/>
    </source>
</evidence>
<dbReference type="InterPro" id="IPR009056">
    <property type="entry name" value="Cyt_c-like_dom"/>
</dbReference>
<proteinExistence type="predicted"/>
<feature type="chain" id="PRO_5014904971" description="Cytochrome c domain-containing protein" evidence="5">
    <location>
        <begin position="24"/>
        <end position="475"/>
    </location>
</feature>
<keyword evidence="5" id="KW-0732">Signal</keyword>
<dbReference type="Proteomes" id="UP000234881">
    <property type="component" value="Unassembled WGS sequence"/>
</dbReference>
<dbReference type="InterPro" id="IPR051395">
    <property type="entry name" value="Cytochrome_c_Peroxidase/MauG"/>
</dbReference>
<evidence type="ECO:0000256" key="4">
    <source>
        <dbReference type="PROSITE-ProRule" id="PRU00433"/>
    </source>
</evidence>
<evidence type="ECO:0000256" key="1">
    <source>
        <dbReference type="ARBA" id="ARBA00022617"/>
    </source>
</evidence>
<dbReference type="GO" id="GO:0020037">
    <property type="term" value="F:heme binding"/>
    <property type="evidence" value="ECO:0007669"/>
    <property type="project" value="InterPro"/>
</dbReference>
<dbReference type="AlphaFoldDB" id="A0A2N5XMD0"/>
<sequence length="475" mass="51456">MRRFMFEALLCSGICLLSGAVSASDLIMGEPIIGDERAVSAHLGLADLETTEPQAIIDHGRLLFDAKFTTLDGVGRPSATQAEVPVKRRPGAVPSFFRTAGPEANACNGCHNQPNSGGAGEFVANVFTSEGVSDFEFDTLEAQFSNERGTPHLHGSGLVELLAREMTADLHALRRVAVDDARATGQAVAVDLVSKGVDFGQLTVDPDGFIQIDKIEGIDHDLIVRPFSQKGVFTSLRQFSINAMNAHHGIQSDERWGPQWTDSEDFDEDGFKGEISAGDMTAVVLFQASLPTPVQSLPENPILSGAAKQGEALFEQVLCSQCHIKSLPLKSLSFVEPGPYNAAGNMRVSDLDGKSYAFALSSEGLPQNDKGEWLVPVFSDFKRHVIADSEKSHYGNERLSQRFIANDQFLTPRLWGVGSSAPYGHRGDVTTLKEAILHHGGEARASRVAYESLADMDQRKIVEFLKSLKLTSEAK</sequence>
<dbReference type="EMBL" id="PKUQ01000047">
    <property type="protein sequence ID" value="PLW75652.1"/>
    <property type="molecule type" value="Genomic_DNA"/>
</dbReference>
<accession>A0A2N5XMD0</accession>
<keyword evidence="3 4" id="KW-0408">Iron</keyword>
<keyword evidence="2 4" id="KW-0479">Metal-binding</keyword>
<dbReference type="InterPro" id="IPR036909">
    <property type="entry name" value="Cyt_c-like_dom_sf"/>
</dbReference>
<dbReference type="Gene3D" id="1.10.760.10">
    <property type="entry name" value="Cytochrome c-like domain"/>
    <property type="match status" value="1"/>
</dbReference>
<dbReference type="Pfam" id="PF06537">
    <property type="entry name" value="DHOR"/>
    <property type="match status" value="1"/>
</dbReference>
<dbReference type="RefSeq" id="WP_101535354.1">
    <property type="nucleotide sequence ID" value="NZ_PKUQ01000047.1"/>
</dbReference>
<dbReference type="GO" id="GO:0009055">
    <property type="term" value="F:electron transfer activity"/>
    <property type="evidence" value="ECO:0007669"/>
    <property type="project" value="InterPro"/>
</dbReference>
<dbReference type="OrthoDB" id="9805202at2"/>
<dbReference type="GO" id="GO:0046872">
    <property type="term" value="F:metal ion binding"/>
    <property type="evidence" value="ECO:0007669"/>
    <property type="project" value="UniProtKB-KW"/>
</dbReference>